<dbReference type="RefSeq" id="XP_033382515.1">
    <property type="nucleotide sequence ID" value="XM_033528183.1"/>
</dbReference>
<reference evidence="1" key="1">
    <citation type="journal article" date="2020" name="Stud. Mycol.">
        <title>101 Dothideomycetes genomes: a test case for predicting lifestyles and emergence of pathogens.</title>
        <authorList>
            <person name="Haridas S."/>
            <person name="Albert R."/>
            <person name="Binder M."/>
            <person name="Bloem J."/>
            <person name="Labutti K."/>
            <person name="Salamov A."/>
            <person name="Andreopoulos B."/>
            <person name="Baker S."/>
            <person name="Barry K."/>
            <person name="Bills G."/>
            <person name="Bluhm B."/>
            <person name="Cannon C."/>
            <person name="Castanera R."/>
            <person name="Culley D."/>
            <person name="Daum C."/>
            <person name="Ezra D."/>
            <person name="Gonzalez J."/>
            <person name="Henrissat B."/>
            <person name="Kuo A."/>
            <person name="Liang C."/>
            <person name="Lipzen A."/>
            <person name="Lutzoni F."/>
            <person name="Magnuson J."/>
            <person name="Mondo S."/>
            <person name="Nolan M."/>
            <person name="Ohm R."/>
            <person name="Pangilinan J."/>
            <person name="Park H.-J."/>
            <person name="Ramirez L."/>
            <person name="Alfaro M."/>
            <person name="Sun H."/>
            <person name="Tritt A."/>
            <person name="Yoshinaga Y."/>
            <person name="Zwiers L.-H."/>
            <person name="Turgeon B."/>
            <person name="Goodwin S."/>
            <person name="Spatafora J."/>
            <person name="Crous P."/>
            <person name="Grigoriev I."/>
        </authorList>
    </citation>
    <scope>NUCLEOTIDE SEQUENCE</scope>
    <source>
        <strain evidence="1">CBS 175.79</strain>
    </source>
</reference>
<accession>A0A6A5XMP1</accession>
<evidence type="ECO:0000313" key="1">
    <source>
        <dbReference type="EMBL" id="KAF2014176.1"/>
    </source>
</evidence>
<dbReference type="Proteomes" id="UP000799778">
    <property type="component" value="Unassembled WGS sequence"/>
</dbReference>
<dbReference type="AlphaFoldDB" id="A0A6A5XMP1"/>
<keyword evidence="2" id="KW-1185">Reference proteome</keyword>
<evidence type="ECO:0000313" key="2">
    <source>
        <dbReference type="Proteomes" id="UP000799778"/>
    </source>
</evidence>
<dbReference type="EMBL" id="ML978070">
    <property type="protein sequence ID" value="KAF2014176.1"/>
    <property type="molecule type" value="Genomic_DNA"/>
</dbReference>
<proteinExistence type="predicted"/>
<gene>
    <name evidence="1" type="ORF">BU24DRAFT_423209</name>
</gene>
<sequence length="77" mass="8718">MRRPTFWSATCPPKQERRRGVLHSRMFGSRFVQGFGGLRCDIEIMHDVWDVLLSGVCCAGWCLVSDVIGSKPTDTIF</sequence>
<protein>
    <submittedName>
        <fullName evidence="1">Uncharacterized protein</fullName>
    </submittedName>
</protein>
<name>A0A6A5XMP1_9PLEO</name>
<organism evidence="1 2">
    <name type="scientific">Aaosphaeria arxii CBS 175.79</name>
    <dbReference type="NCBI Taxonomy" id="1450172"/>
    <lineage>
        <taxon>Eukaryota</taxon>
        <taxon>Fungi</taxon>
        <taxon>Dikarya</taxon>
        <taxon>Ascomycota</taxon>
        <taxon>Pezizomycotina</taxon>
        <taxon>Dothideomycetes</taxon>
        <taxon>Pleosporomycetidae</taxon>
        <taxon>Pleosporales</taxon>
        <taxon>Pleosporales incertae sedis</taxon>
        <taxon>Aaosphaeria</taxon>
    </lineage>
</organism>
<dbReference type="GeneID" id="54285580"/>